<keyword evidence="9 16" id="KW-1133">Transmembrane helix</keyword>
<dbReference type="SUPFAM" id="SSF57196">
    <property type="entry name" value="EGF/Laminin"/>
    <property type="match status" value="2"/>
</dbReference>
<evidence type="ECO:0000256" key="13">
    <source>
        <dbReference type="ARBA" id="ARBA00023180"/>
    </source>
</evidence>
<feature type="repeat" description="LDL-receptor class B" evidence="14">
    <location>
        <begin position="558"/>
        <end position="600"/>
    </location>
</feature>
<keyword evidence="5 16" id="KW-0812">Transmembrane</keyword>
<dbReference type="Pfam" id="PF14670">
    <property type="entry name" value="FXa_inhibition"/>
    <property type="match status" value="3"/>
</dbReference>
<dbReference type="FunFam" id="2.10.25.10:FF:000009">
    <property type="entry name" value="Low-density lipoprotein receptor isoform 1"/>
    <property type="match status" value="1"/>
</dbReference>
<reference evidence="18" key="1">
    <citation type="submission" date="2023-10" db="EMBL/GenBank/DDBJ databases">
        <title>Genome assemblies of two species of porcelain crab, Petrolisthes cinctipes and Petrolisthes manimaculis (Anomura: Porcellanidae).</title>
        <authorList>
            <person name="Angst P."/>
        </authorList>
    </citation>
    <scope>NUCLEOTIDE SEQUENCE</scope>
    <source>
        <strain evidence="18">PB745_01</strain>
        <tissue evidence="18">Gill</tissue>
    </source>
</reference>
<dbReference type="GO" id="GO:0005886">
    <property type="term" value="C:plasma membrane"/>
    <property type="evidence" value="ECO:0007669"/>
    <property type="project" value="UniProtKB-SubCell"/>
</dbReference>
<sequence length="1440" mass="161085">MEFEDKTAAEPRFNVVPYRCASGVFRCVDTDECSVFRPCSQLCQNTQGGFDCSCVNGYFLRPDRLTCKAHGPRATIIFANRVDIRQITINQREYSSIAEGLNNAISLDYHYKRGYIYWTDVTLDAIKRAYLNGSGEIAIVRSGLKKPSGLTVDWVNDHVYWLDSVTRRIEVANLDGSSRRPLIWTDLEKPRALLVHPFKRLLIWTDWGSNPKIERAYLDGSGRKVVVGDGLHWPNGITLDYPTETLYWVDAKQHVIEAAHINGSHRRLVLENLRHPFAITVFEDFLYWTDWETHSIEKVNKRTGQGRTSIHRRLTFPMDIRSFHPVRQPLPLPAQREGCSQYDNGGCSHLCLSGPVTHTCYCPHGLILLPDKRTCSQRPDQALIFAQRNNLRLISLIESEGNSTKMDTVIPVDGLRSAVALDFYQEDDLLFWSDVETKTISRAHINGTDQSLVISTDLDLPAGVAVDWVGQKLYWTDAGTTRIEVANLDGSMRSLLVWQGLDKPRDIVVDPQDRYMFWTDWGRVATIQRAGMDGSPRMVLVDSNLRWPNGLAVDHLQRSIYWVDASTNSVEMVDFSGTNRKAIIEEELSHPFGLALWGDRMFWSDWVTRTIHSADKKTGGNRQDVVKGLKELMDVRVFDRAHPLINSPCSDNNGGCSHLCLLSPGPAGFSCACPTGIMLKSDGQTCEKAPNSSLVFAQREIIRQLSLDTPYLVDIVLPVPGLQHVVALDVDSLSGDIFLADSAAGVIYRISSDGSIIEAIVSSSIDTVEGITIDSTGRKIYWTDYKRQSVEVSELDGSNRLVLFTGLDRPRAITTHYPSGRLFWTDWDDENPRIEVADMDGNNRKVLVNTTIAWPNGLSVDWEELELFWTDAKLNYIQAIKLDGTARRSVVTGVPHPYGVSVLGQWVYWTDWETKSLNRTFKETGRPVSTIRDGLAGLMDVKALPGPPVGVNVCGNNNGGCSHLCLVNPRGFSCACPTGINMIEERKCKEEPDTYLIFASKGMIGRISLDAEPLWDVPLPIPGTKRPIAVDYHGANNLLFYTDVDEESINAVSLKNLSAPWKIMTQGFTTPDGLAVDWLADNIYWTDASRKMIQVARLDGSSSKNIIQNQLVEPRAIAVYPSQGLLFWTDWGKISKIERSYLDGSERRILLDDNMGWPNGLAIDYELERIYWNDAKGDAIGSSDFNGGNRVRLLTGVPHPFGLTLLGGFIYWTDWERSTLERADKANGGNRITILSGLEGIMEVKAVSPGRQDGYNACADRNGGCTHLCLFHPAGHRCACPDILDARHCSDRPMFKVNTTQPAKRYQGTDHQDGNRLGSRTNPKGLIPLLVVIAVIMLMLVIGLVLCTALYWKHHKKGKQVEGPKGGGFTYTNPTYSASNCDVNTDRKPFTWRRFHHHENTHQVRMFEEKGEVAALISEGSSVEHESPPPTPPTRTDTNT</sequence>
<dbReference type="InterPro" id="IPR000033">
    <property type="entry name" value="LDLR_classB_rpt"/>
</dbReference>
<evidence type="ECO:0000256" key="16">
    <source>
        <dbReference type="SAM" id="Phobius"/>
    </source>
</evidence>
<keyword evidence="13" id="KW-0325">Glycoprotein</keyword>
<feature type="region of interest" description="Disordered" evidence="15">
    <location>
        <begin position="1418"/>
        <end position="1440"/>
    </location>
</feature>
<evidence type="ECO:0000256" key="9">
    <source>
        <dbReference type="ARBA" id="ARBA00022989"/>
    </source>
</evidence>
<keyword evidence="4" id="KW-0254">Endocytosis</keyword>
<keyword evidence="7" id="KW-0677">Repeat</keyword>
<dbReference type="InterPro" id="IPR018097">
    <property type="entry name" value="EGF_Ca-bd_CS"/>
</dbReference>
<keyword evidence="8" id="KW-0106">Calcium</keyword>
<dbReference type="PANTHER" id="PTHR46513">
    <property type="entry name" value="VITELLOGENIN RECEPTOR-LIKE PROTEIN-RELATED-RELATED"/>
    <property type="match status" value="1"/>
</dbReference>
<dbReference type="InterPro" id="IPR009030">
    <property type="entry name" value="Growth_fac_rcpt_cys_sf"/>
</dbReference>
<dbReference type="SMART" id="SM00135">
    <property type="entry name" value="LY"/>
    <property type="match status" value="20"/>
</dbReference>
<dbReference type="Proteomes" id="UP001286313">
    <property type="component" value="Unassembled WGS sequence"/>
</dbReference>
<feature type="repeat" description="LDL-receptor class B" evidence="14">
    <location>
        <begin position="820"/>
        <end position="864"/>
    </location>
</feature>
<dbReference type="GO" id="GO:0006897">
    <property type="term" value="P:endocytosis"/>
    <property type="evidence" value="ECO:0007669"/>
    <property type="project" value="UniProtKB-KW"/>
</dbReference>
<dbReference type="SUPFAM" id="SSF63825">
    <property type="entry name" value="YWTD domain"/>
    <property type="match status" value="4"/>
</dbReference>
<evidence type="ECO:0000256" key="6">
    <source>
        <dbReference type="ARBA" id="ARBA00022729"/>
    </source>
</evidence>
<dbReference type="CDD" id="cd00054">
    <property type="entry name" value="EGF_CA"/>
    <property type="match status" value="1"/>
</dbReference>
<accession>A0AAE1GKW6</accession>
<dbReference type="Gene3D" id="2.120.10.30">
    <property type="entry name" value="TolB, C-terminal domain"/>
    <property type="match status" value="4"/>
</dbReference>
<dbReference type="SMART" id="SM00179">
    <property type="entry name" value="EGF_CA"/>
    <property type="match status" value="2"/>
</dbReference>
<dbReference type="InterPro" id="IPR000152">
    <property type="entry name" value="EGF-type_Asp/Asn_hydroxyl_site"/>
</dbReference>
<evidence type="ECO:0000256" key="15">
    <source>
        <dbReference type="SAM" id="MobiDB-lite"/>
    </source>
</evidence>
<evidence type="ECO:0000256" key="8">
    <source>
        <dbReference type="ARBA" id="ARBA00022837"/>
    </source>
</evidence>
<proteinExistence type="predicted"/>
<dbReference type="InterPro" id="IPR050778">
    <property type="entry name" value="Cueball_EGF_LRP_Nidogen"/>
</dbReference>
<evidence type="ECO:0000256" key="3">
    <source>
        <dbReference type="ARBA" id="ARBA00022536"/>
    </source>
</evidence>
<dbReference type="PROSITE" id="PS00010">
    <property type="entry name" value="ASX_HYDROXYL"/>
    <property type="match status" value="1"/>
</dbReference>
<evidence type="ECO:0000313" key="18">
    <source>
        <dbReference type="EMBL" id="KAK3893750.1"/>
    </source>
</evidence>
<evidence type="ECO:0000256" key="1">
    <source>
        <dbReference type="ARBA" id="ARBA00004251"/>
    </source>
</evidence>
<dbReference type="PROSITE" id="PS51120">
    <property type="entry name" value="LDLRB"/>
    <property type="match status" value="13"/>
</dbReference>
<dbReference type="GO" id="GO:0005509">
    <property type="term" value="F:calcium ion binding"/>
    <property type="evidence" value="ECO:0007669"/>
    <property type="project" value="InterPro"/>
</dbReference>
<comment type="subcellular location">
    <subcellularLocation>
        <location evidence="1">Cell membrane</location>
        <topology evidence="1">Single-pass type I membrane protein</topology>
    </subcellularLocation>
</comment>
<feature type="repeat" description="LDL-receptor class B" evidence="14">
    <location>
        <begin position="778"/>
        <end position="819"/>
    </location>
</feature>
<dbReference type="Gene3D" id="2.10.25.10">
    <property type="entry name" value="Laminin"/>
    <property type="match status" value="1"/>
</dbReference>
<dbReference type="PROSITE" id="PS01187">
    <property type="entry name" value="EGF_CA"/>
    <property type="match status" value="1"/>
</dbReference>
<feature type="repeat" description="LDL-receptor class B" evidence="14">
    <location>
        <begin position="428"/>
        <end position="470"/>
    </location>
</feature>
<dbReference type="InterPro" id="IPR001881">
    <property type="entry name" value="EGF-like_Ca-bd_dom"/>
</dbReference>
<feature type="repeat" description="LDL-receptor class B" evidence="14">
    <location>
        <begin position="114"/>
        <end position="156"/>
    </location>
</feature>
<dbReference type="InterPro" id="IPR049883">
    <property type="entry name" value="NOTCH1_EGF-like"/>
</dbReference>
<evidence type="ECO:0000313" key="19">
    <source>
        <dbReference type="Proteomes" id="UP001286313"/>
    </source>
</evidence>
<dbReference type="SUPFAM" id="SSF57184">
    <property type="entry name" value="Growth factor receptor domain"/>
    <property type="match status" value="1"/>
</dbReference>
<comment type="caution">
    <text evidence="18">The sequence shown here is derived from an EMBL/GenBank/DDBJ whole genome shotgun (WGS) entry which is preliminary data.</text>
</comment>
<dbReference type="PANTHER" id="PTHR46513:SF44">
    <property type="entry name" value="LDL RECEPTOR RELATED PROTEIN 4"/>
    <property type="match status" value="1"/>
</dbReference>
<keyword evidence="12" id="KW-0675">Receptor</keyword>
<feature type="repeat" description="LDL-receptor class B" evidence="14">
    <location>
        <begin position="471"/>
        <end position="513"/>
    </location>
</feature>
<evidence type="ECO:0000256" key="14">
    <source>
        <dbReference type="PROSITE-ProRule" id="PRU00461"/>
    </source>
</evidence>
<dbReference type="Pfam" id="PF07645">
    <property type="entry name" value="EGF_CA"/>
    <property type="match status" value="1"/>
</dbReference>
<feature type="repeat" description="LDL-receptor class B" evidence="14">
    <location>
        <begin position="865"/>
        <end position="906"/>
    </location>
</feature>
<name>A0AAE1GKW6_PETCI</name>
<evidence type="ECO:0000256" key="10">
    <source>
        <dbReference type="ARBA" id="ARBA00023136"/>
    </source>
</evidence>
<dbReference type="SMART" id="SM00181">
    <property type="entry name" value="EGF"/>
    <property type="match status" value="5"/>
</dbReference>
<gene>
    <name evidence="18" type="ORF">Pcinc_002453</name>
</gene>
<dbReference type="InterPro" id="IPR011042">
    <property type="entry name" value="6-blade_b-propeller_TolB-like"/>
</dbReference>
<feature type="repeat" description="LDL-receptor class B" evidence="14">
    <location>
        <begin position="1124"/>
        <end position="1167"/>
    </location>
</feature>
<dbReference type="InterPro" id="IPR000742">
    <property type="entry name" value="EGF"/>
</dbReference>
<feature type="repeat" description="LDL-receptor class B" evidence="14">
    <location>
        <begin position="514"/>
        <end position="557"/>
    </location>
</feature>
<evidence type="ECO:0000256" key="2">
    <source>
        <dbReference type="ARBA" id="ARBA00022475"/>
    </source>
</evidence>
<keyword evidence="10 16" id="KW-0472">Membrane</keyword>
<keyword evidence="11" id="KW-1015">Disulfide bond</keyword>
<feature type="transmembrane region" description="Helical" evidence="16">
    <location>
        <begin position="1326"/>
        <end position="1352"/>
    </location>
</feature>
<organism evidence="18 19">
    <name type="scientific">Petrolisthes cinctipes</name>
    <name type="common">Flat porcelain crab</name>
    <dbReference type="NCBI Taxonomy" id="88211"/>
    <lineage>
        <taxon>Eukaryota</taxon>
        <taxon>Metazoa</taxon>
        <taxon>Ecdysozoa</taxon>
        <taxon>Arthropoda</taxon>
        <taxon>Crustacea</taxon>
        <taxon>Multicrustacea</taxon>
        <taxon>Malacostraca</taxon>
        <taxon>Eumalacostraca</taxon>
        <taxon>Eucarida</taxon>
        <taxon>Decapoda</taxon>
        <taxon>Pleocyemata</taxon>
        <taxon>Anomura</taxon>
        <taxon>Galatheoidea</taxon>
        <taxon>Porcellanidae</taxon>
        <taxon>Petrolisthes</taxon>
    </lineage>
</organism>
<evidence type="ECO:0000256" key="4">
    <source>
        <dbReference type="ARBA" id="ARBA00022583"/>
    </source>
</evidence>
<evidence type="ECO:0000256" key="5">
    <source>
        <dbReference type="ARBA" id="ARBA00022692"/>
    </source>
</evidence>
<dbReference type="Pfam" id="PF00058">
    <property type="entry name" value="Ldl_recept_b"/>
    <property type="match status" value="12"/>
</dbReference>
<dbReference type="PROSITE" id="PS01186">
    <property type="entry name" value="EGF_2"/>
    <property type="match status" value="1"/>
</dbReference>
<feature type="repeat" description="LDL-receptor class B" evidence="14">
    <location>
        <begin position="157"/>
        <end position="199"/>
    </location>
</feature>
<keyword evidence="6" id="KW-0732">Signal</keyword>
<feature type="repeat" description="LDL-receptor class B" evidence="14">
    <location>
        <begin position="200"/>
        <end position="243"/>
    </location>
</feature>
<keyword evidence="19" id="KW-1185">Reference proteome</keyword>
<evidence type="ECO:0000256" key="11">
    <source>
        <dbReference type="ARBA" id="ARBA00023157"/>
    </source>
</evidence>
<feature type="domain" description="EGF-like" evidence="17">
    <location>
        <begin position="52"/>
        <end position="67"/>
    </location>
</feature>
<keyword evidence="3" id="KW-0245">EGF-like domain</keyword>
<feature type="repeat" description="LDL-receptor class B" evidence="14">
    <location>
        <begin position="1081"/>
        <end position="1123"/>
    </location>
</feature>
<feature type="repeat" description="LDL-receptor class B" evidence="14">
    <location>
        <begin position="244"/>
        <end position="285"/>
    </location>
</feature>
<evidence type="ECO:0000256" key="12">
    <source>
        <dbReference type="ARBA" id="ARBA00023170"/>
    </source>
</evidence>
<dbReference type="FunFam" id="2.120.10.30:FF:000008">
    <property type="entry name" value="Low-density lipoprotein receptor-related protein 4"/>
    <property type="match status" value="4"/>
</dbReference>
<evidence type="ECO:0000259" key="17">
    <source>
        <dbReference type="PROSITE" id="PS01186"/>
    </source>
</evidence>
<keyword evidence="2" id="KW-1003">Cell membrane</keyword>
<dbReference type="EMBL" id="JAWQEG010000179">
    <property type="protein sequence ID" value="KAK3893750.1"/>
    <property type="molecule type" value="Genomic_DNA"/>
</dbReference>
<evidence type="ECO:0000256" key="7">
    <source>
        <dbReference type="ARBA" id="ARBA00022737"/>
    </source>
</evidence>
<protein>
    <recommendedName>
        <fullName evidence="17">EGF-like domain-containing protein</fullName>
    </recommendedName>
</protein>